<organism evidence="1 2">
    <name type="scientific">Bacillus thuringiensis serovar iberica</name>
    <dbReference type="NCBI Taxonomy" id="180866"/>
    <lineage>
        <taxon>Bacteria</taxon>
        <taxon>Bacillati</taxon>
        <taxon>Bacillota</taxon>
        <taxon>Bacilli</taxon>
        <taxon>Bacillales</taxon>
        <taxon>Bacillaceae</taxon>
        <taxon>Bacillus</taxon>
        <taxon>Bacillus cereus group</taxon>
    </lineage>
</organism>
<comment type="caution">
    <text evidence="1">The sequence shown here is derived from an EMBL/GenBank/DDBJ whole genome shotgun (WGS) entry which is preliminary data.</text>
</comment>
<dbReference type="Proteomes" id="UP000195120">
    <property type="component" value="Unassembled WGS sequence"/>
</dbReference>
<evidence type="ECO:0000313" key="1">
    <source>
        <dbReference type="EMBL" id="OUB48082.1"/>
    </source>
</evidence>
<dbReference type="AlphaFoldDB" id="A0A9X6LK11"/>
<protein>
    <submittedName>
        <fullName evidence="1">Uncharacterized protein</fullName>
    </submittedName>
</protein>
<gene>
    <name evidence="1" type="ORF">BK741_14830</name>
</gene>
<evidence type="ECO:0000313" key="2">
    <source>
        <dbReference type="Proteomes" id="UP000195120"/>
    </source>
</evidence>
<name>A0A9X6LK11_BACTU</name>
<reference evidence="1 2" key="1">
    <citation type="submission" date="2016-10" db="EMBL/GenBank/DDBJ databases">
        <title>Comparative genomics of Bacillus thuringiensis reveals a path to pathogens against multiple invertebrate hosts.</title>
        <authorList>
            <person name="Zheng J."/>
            <person name="Gao Q."/>
            <person name="Liu H."/>
            <person name="Peng D."/>
            <person name="Ruan L."/>
            <person name="Sun M."/>
        </authorList>
    </citation>
    <scope>NUCLEOTIDE SEQUENCE [LARGE SCALE GENOMIC DNA]</scope>
    <source>
        <strain evidence="1">BGSC 4BW1</strain>
    </source>
</reference>
<proteinExistence type="predicted"/>
<sequence length="144" mass="16725">MREMRYGLSGYLAPDGIFYECDYGKHSELANELIEKYKIKNKTNYNEIATRGEFLKFGTYPWSSKEGCSGCHVFKSLFHSLSNKQSIWINENLDKLTDKQRSELNRLLDQEELIRNKLAMESKKDVEKIQISYRVGTRLSAVGV</sequence>
<dbReference type="EMBL" id="MOOP01000090">
    <property type="protein sequence ID" value="OUB48082.1"/>
    <property type="molecule type" value="Genomic_DNA"/>
</dbReference>
<accession>A0A9X6LK11</accession>